<dbReference type="PANTHER" id="PTHR47219:SF20">
    <property type="entry name" value="TBC1 DOMAIN FAMILY MEMBER 2B"/>
    <property type="match status" value="1"/>
</dbReference>
<dbReference type="PANTHER" id="PTHR47219">
    <property type="entry name" value="RAB GTPASE-ACTIVATING PROTEIN 1-LIKE"/>
    <property type="match status" value="1"/>
</dbReference>
<feature type="compositionally biased region" description="Basic and acidic residues" evidence="1">
    <location>
        <begin position="459"/>
        <end position="477"/>
    </location>
</feature>
<dbReference type="SUPFAM" id="SSF47923">
    <property type="entry name" value="Ypt/Rab-GAP domain of gyp1p"/>
    <property type="match status" value="2"/>
</dbReference>
<keyword evidence="2" id="KW-1133">Transmembrane helix</keyword>
<evidence type="ECO:0000313" key="5">
    <source>
        <dbReference type="Proteomes" id="UP001153076"/>
    </source>
</evidence>
<evidence type="ECO:0000259" key="3">
    <source>
        <dbReference type="PROSITE" id="PS50086"/>
    </source>
</evidence>
<dbReference type="EMBL" id="JAKOGI010000392">
    <property type="protein sequence ID" value="KAJ8435703.1"/>
    <property type="molecule type" value="Genomic_DNA"/>
</dbReference>
<dbReference type="Gene3D" id="1.10.472.80">
    <property type="entry name" value="Ypt/Rab-GAP domain of gyp1p, domain 3"/>
    <property type="match status" value="1"/>
</dbReference>
<dbReference type="Gene3D" id="1.10.8.270">
    <property type="entry name" value="putative rabgap domain of human tbc1 domain family member 14 like domains"/>
    <property type="match status" value="1"/>
</dbReference>
<keyword evidence="2" id="KW-0472">Membrane</keyword>
<feature type="region of interest" description="Disordered" evidence="1">
    <location>
        <begin position="442"/>
        <end position="497"/>
    </location>
</feature>
<evidence type="ECO:0000313" key="4">
    <source>
        <dbReference type="EMBL" id="KAJ8435703.1"/>
    </source>
</evidence>
<reference evidence="4" key="1">
    <citation type="submission" date="2022-04" db="EMBL/GenBank/DDBJ databases">
        <title>Carnegiea gigantea Genome sequencing and assembly v2.</title>
        <authorList>
            <person name="Copetti D."/>
            <person name="Sanderson M.J."/>
            <person name="Burquez A."/>
            <person name="Wojciechowski M.F."/>
        </authorList>
    </citation>
    <scope>NUCLEOTIDE SEQUENCE</scope>
    <source>
        <strain evidence="4">SGP5-SGP5p</strain>
        <tissue evidence="4">Aerial part</tissue>
    </source>
</reference>
<comment type="caution">
    <text evidence="4">The sequence shown here is derived from an EMBL/GenBank/DDBJ whole genome shotgun (WGS) entry which is preliminary data.</text>
</comment>
<proteinExistence type="predicted"/>
<dbReference type="GO" id="GO:0031267">
    <property type="term" value="F:small GTPase binding"/>
    <property type="evidence" value="ECO:0007669"/>
    <property type="project" value="TreeGrafter"/>
</dbReference>
<dbReference type="OrthoDB" id="294251at2759"/>
<dbReference type="GO" id="GO:0005096">
    <property type="term" value="F:GTPase activator activity"/>
    <property type="evidence" value="ECO:0007669"/>
    <property type="project" value="TreeGrafter"/>
</dbReference>
<gene>
    <name evidence="4" type="ORF">Cgig2_002660</name>
</gene>
<dbReference type="Proteomes" id="UP001153076">
    <property type="component" value="Unassembled WGS sequence"/>
</dbReference>
<protein>
    <recommendedName>
        <fullName evidence="3">Rab-GAP TBC domain-containing protein</fullName>
    </recommendedName>
</protein>
<feature type="compositionally biased region" description="Basic residues" evidence="1">
    <location>
        <begin position="443"/>
        <end position="458"/>
    </location>
</feature>
<accession>A0A9Q1QB42</accession>
<dbReference type="InterPro" id="IPR035969">
    <property type="entry name" value="Rab-GAP_TBC_sf"/>
</dbReference>
<dbReference type="PROSITE" id="PS50086">
    <property type="entry name" value="TBC_RABGAP"/>
    <property type="match status" value="1"/>
</dbReference>
<keyword evidence="2" id="KW-0812">Transmembrane</keyword>
<name>A0A9Q1QB42_9CARY</name>
<dbReference type="Pfam" id="PF00566">
    <property type="entry name" value="RabGAP-TBC"/>
    <property type="match status" value="1"/>
</dbReference>
<dbReference type="SMART" id="SM00164">
    <property type="entry name" value="TBC"/>
    <property type="match status" value="1"/>
</dbReference>
<organism evidence="4 5">
    <name type="scientific">Carnegiea gigantea</name>
    <dbReference type="NCBI Taxonomy" id="171969"/>
    <lineage>
        <taxon>Eukaryota</taxon>
        <taxon>Viridiplantae</taxon>
        <taxon>Streptophyta</taxon>
        <taxon>Embryophyta</taxon>
        <taxon>Tracheophyta</taxon>
        <taxon>Spermatophyta</taxon>
        <taxon>Magnoliopsida</taxon>
        <taxon>eudicotyledons</taxon>
        <taxon>Gunneridae</taxon>
        <taxon>Pentapetalae</taxon>
        <taxon>Caryophyllales</taxon>
        <taxon>Cactineae</taxon>
        <taxon>Cactaceae</taxon>
        <taxon>Cactoideae</taxon>
        <taxon>Echinocereeae</taxon>
        <taxon>Carnegiea</taxon>
    </lineage>
</organism>
<feature type="transmembrane region" description="Helical" evidence="2">
    <location>
        <begin position="176"/>
        <end position="201"/>
    </location>
</feature>
<evidence type="ECO:0000256" key="1">
    <source>
        <dbReference type="SAM" id="MobiDB-lite"/>
    </source>
</evidence>
<keyword evidence="5" id="KW-1185">Reference proteome</keyword>
<feature type="domain" description="Rab-GAP TBC" evidence="3">
    <location>
        <begin position="110"/>
        <end position="314"/>
    </location>
</feature>
<dbReference type="AlphaFoldDB" id="A0A9Q1QB42"/>
<evidence type="ECO:0000256" key="2">
    <source>
        <dbReference type="SAM" id="Phobius"/>
    </source>
</evidence>
<sequence length="547" mass="62781">MYEPRSRSSLPYEVKAHLVNYRPSIHTRRANLTVKFQDIYGFTVEGNVDDVNVLNERDRVRQQGRVWWALEARKGANWYRKTHDSTTLKASLKFSDLASAIALKRLIRKGSPLVLRPKVWFGLSGSATKKSTVPESYYSDLPREPRYIPQRICLKLFLVTLGETQRRGMQLYDASFLHTLFVILMLAIGLNYVAALLLLVMKTEEDAFWMLALLLEDVLVNDCYANNLSGCHVEQRVFKDLLDKKCPRDYFLHRSSLSNCLPCLEYGNCRMAAHLEALEFDGSLVATEWFLCLFSKSLPSETTLRVCDVLFYEGAKVLLHVALAMFKMKEDELLMTHHVVDVINILQKATYHMFDPDELLTVAFDKIGFMMTRTVSKQRTKQKPAVMADLGQRSRLPFLKSEVDSFQFPSYSVCEQVKKAMEAASSARPLSHFDYVPATSCKPSHRHIPVASHRHSDKRRTVARPDRNDRSKGENRDWSVGANAPQSRRWSQGPPPMTSAPKPYYAWKYCELHEQNGHTTAECRELRKALHELVDKGQINHFLKRGS</sequence>
<dbReference type="InterPro" id="IPR000195">
    <property type="entry name" value="Rab-GAP-TBC_dom"/>
</dbReference>
<dbReference type="InterPro" id="IPR050302">
    <property type="entry name" value="Rab_GAP_TBC_domain"/>
</dbReference>